<dbReference type="GO" id="GO:0019904">
    <property type="term" value="F:protein domain specific binding"/>
    <property type="evidence" value="ECO:0007669"/>
    <property type="project" value="Ensembl"/>
</dbReference>
<gene>
    <name evidence="4" type="primary">PIANP</name>
</gene>
<reference evidence="4" key="1">
    <citation type="submission" date="2025-08" db="UniProtKB">
        <authorList>
            <consortium name="Ensembl"/>
        </authorList>
    </citation>
    <scope>IDENTIFICATION</scope>
</reference>
<dbReference type="GeneTree" id="ENSGT00510000049460"/>
<accession>A0A663F501</accession>
<evidence type="ECO:0000256" key="3">
    <source>
        <dbReference type="SAM" id="SignalP"/>
    </source>
</evidence>
<keyword evidence="5" id="KW-1185">Reference proteome</keyword>
<evidence type="ECO:0000313" key="5">
    <source>
        <dbReference type="Proteomes" id="UP000472275"/>
    </source>
</evidence>
<dbReference type="GO" id="GO:0048872">
    <property type="term" value="P:homeostasis of number of cells"/>
    <property type="evidence" value="ECO:0007669"/>
    <property type="project" value="Ensembl"/>
</dbReference>
<dbReference type="PANTHER" id="PTHR32023:SF2">
    <property type="entry name" value="PILR ALPHA-ASSOCIATED NEURAL PROTEIN"/>
    <property type="match status" value="1"/>
</dbReference>
<feature type="compositionally biased region" description="Basic and acidic residues" evidence="1">
    <location>
        <begin position="332"/>
        <end position="345"/>
    </location>
</feature>
<keyword evidence="2" id="KW-0472">Membrane</keyword>
<dbReference type="GO" id="GO:0010467">
    <property type="term" value="P:gene expression"/>
    <property type="evidence" value="ECO:0007669"/>
    <property type="project" value="Ensembl"/>
</dbReference>
<dbReference type="Ensembl" id="ENSACCT00020020497.1">
    <property type="protein sequence ID" value="ENSACCP00020019634.1"/>
    <property type="gene ID" value="ENSACCG00020013498.1"/>
</dbReference>
<dbReference type="PANTHER" id="PTHR32023">
    <property type="entry name" value="PILR ALPHA-ASSOCIATED NEURAL PROTEIN"/>
    <property type="match status" value="1"/>
</dbReference>
<feature type="chain" id="PRO_5025678493" evidence="3">
    <location>
        <begin position="37"/>
        <end position="357"/>
    </location>
</feature>
<proteinExistence type="predicted"/>
<reference evidence="4" key="2">
    <citation type="submission" date="2025-09" db="UniProtKB">
        <authorList>
            <consortium name="Ensembl"/>
        </authorList>
    </citation>
    <scope>IDENTIFICATION</scope>
</reference>
<organism evidence="4 5">
    <name type="scientific">Aquila chrysaetos chrysaetos</name>
    <dbReference type="NCBI Taxonomy" id="223781"/>
    <lineage>
        <taxon>Eukaryota</taxon>
        <taxon>Metazoa</taxon>
        <taxon>Chordata</taxon>
        <taxon>Craniata</taxon>
        <taxon>Vertebrata</taxon>
        <taxon>Euteleostomi</taxon>
        <taxon>Archelosauria</taxon>
        <taxon>Archosauria</taxon>
        <taxon>Dinosauria</taxon>
        <taxon>Saurischia</taxon>
        <taxon>Theropoda</taxon>
        <taxon>Coelurosauria</taxon>
        <taxon>Aves</taxon>
        <taxon>Neognathae</taxon>
        <taxon>Neoaves</taxon>
        <taxon>Telluraves</taxon>
        <taxon>Accipitrimorphae</taxon>
        <taxon>Accipitriformes</taxon>
        <taxon>Accipitridae</taxon>
        <taxon>Accipitrinae</taxon>
        <taxon>Aquila</taxon>
    </lineage>
</organism>
<dbReference type="InterPro" id="IPR039628">
    <property type="entry name" value="PIANP"/>
</dbReference>
<keyword evidence="3" id="KW-0732">Signal</keyword>
<sequence length="357" mass="39087">MEPGAWMPPLVSRIHSLQLWHLLLLVSAVPPPGVWSLRSRGPAAARPLCTRRSPSAPRPICIWDRTSLPERDSRFALPRQRAPAPRGGELRHVVRLRRQAAGARPATPSGFEDGMPSSQYPWAIVWGPTVSDEDGGDANSANPGFPPLGYTFVSPHGMATAQPNSHSLLHNAGLNLRETPATLRPFLFGPRGEGRSALRSFRAPPRPRRSSSFCKIHEVLQREPPFALLPAGDRWGWPSHATPPPPPRLLCLAGVDPQLYVTITISIIIVLVATGIIFKFCWDRNQKRRRHSGQQSGGRQQESQQPLADLSPTTVSILGPYSDSLAPTPEAEESRQGQEGLEKLGGHGKSTAFQLNR</sequence>
<dbReference type="GO" id="GO:0035176">
    <property type="term" value="P:social behavior"/>
    <property type="evidence" value="ECO:0007669"/>
    <property type="project" value="Ensembl"/>
</dbReference>
<dbReference type="GO" id="GO:0006950">
    <property type="term" value="P:response to stress"/>
    <property type="evidence" value="ECO:0007669"/>
    <property type="project" value="Ensembl"/>
</dbReference>
<feature type="region of interest" description="Disordered" evidence="1">
    <location>
        <begin position="289"/>
        <end position="357"/>
    </location>
</feature>
<dbReference type="GO" id="GO:0007214">
    <property type="term" value="P:gamma-aminobutyric acid signaling pathway"/>
    <property type="evidence" value="ECO:0007669"/>
    <property type="project" value="Ensembl"/>
</dbReference>
<dbReference type="GO" id="GO:0016020">
    <property type="term" value="C:membrane"/>
    <property type="evidence" value="ECO:0007669"/>
    <property type="project" value="TreeGrafter"/>
</dbReference>
<dbReference type="GO" id="GO:0098793">
    <property type="term" value="C:presynapse"/>
    <property type="evidence" value="ECO:0007669"/>
    <property type="project" value="Ensembl"/>
</dbReference>
<dbReference type="AlphaFoldDB" id="A0A663F501"/>
<protein>
    <submittedName>
        <fullName evidence="4">PILR alpha associated neural protein</fullName>
    </submittedName>
</protein>
<dbReference type="GO" id="GO:0021549">
    <property type="term" value="P:cerebellum development"/>
    <property type="evidence" value="ECO:0007669"/>
    <property type="project" value="Ensembl"/>
</dbReference>
<feature type="signal peptide" evidence="3">
    <location>
        <begin position="1"/>
        <end position="36"/>
    </location>
</feature>
<evidence type="ECO:0000313" key="4">
    <source>
        <dbReference type="Ensembl" id="ENSACCP00020019634.1"/>
    </source>
</evidence>
<dbReference type="Proteomes" id="UP000472275">
    <property type="component" value="Chromosome 7"/>
</dbReference>
<dbReference type="GO" id="GO:0050776">
    <property type="term" value="P:regulation of immune response"/>
    <property type="evidence" value="ECO:0007669"/>
    <property type="project" value="InterPro"/>
</dbReference>
<keyword evidence="2" id="KW-0812">Transmembrane</keyword>
<evidence type="ECO:0000256" key="1">
    <source>
        <dbReference type="SAM" id="MobiDB-lite"/>
    </source>
</evidence>
<evidence type="ECO:0000256" key="2">
    <source>
        <dbReference type="SAM" id="Phobius"/>
    </source>
</evidence>
<dbReference type="GO" id="GO:0014047">
    <property type="term" value="P:glutamate secretion"/>
    <property type="evidence" value="ECO:0007669"/>
    <property type="project" value="Ensembl"/>
</dbReference>
<name>A0A663F501_AQUCH</name>
<dbReference type="InParanoid" id="A0A663F501"/>
<dbReference type="GO" id="GO:0008542">
    <property type="term" value="P:visual learning"/>
    <property type="evidence" value="ECO:0007669"/>
    <property type="project" value="Ensembl"/>
</dbReference>
<feature type="transmembrane region" description="Helical" evidence="2">
    <location>
        <begin position="259"/>
        <end position="282"/>
    </location>
</feature>
<keyword evidence="2" id="KW-1133">Transmembrane helix</keyword>
<feature type="compositionally biased region" description="Low complexity" evidence="1">
    <location>
        <begin position="293"/>
        <end position="305"/>
    </location>
</feature>